<evidence type="ECO:0000313" key="3">
    <source>
        <dbReference type="Proteomes" id="UP001496674"/>
    </source>
</evidence>
<dbReference type="Proteomes" id="UP001496674">
    <property type="component" value="Chromosome"/>
</dbReference>
<keyword evidence="1" id="KW-1133">Transmembrane helix</keyword>
<keyword evidence="1" id="KW-0812">Transmembrane</keyword>
<evidence type="ECO:0000313" key="2">
    <source>
        <dbReference type="EMBL" id="BEG98151.1"/>
    </source>
</evidence>
<organism evidence="2 3">
    <name type="scientific">Bacteroides sedimenti</name>
    <dbReference type="NCBI Taxonomy" id="2136147"/>
    <lineage>
        <taxon>Bacteria</taxon>
        <taxon>Pseudomonadati</taxon>
        <taxon>Bacteroidota</taxon>
        <taxon>Bacteroidia</taxon>
        <taxon>Bacteroidales</taxon>
        <taxon>Bacteroidaceae</taxon>
        <taxon>Bacteroides</taxon>
    </lineage>
</organism>
<dbReference type="RefSeq" id="WP_353332855.1">
    <property type="nucleotide sequence ID" value="NZ_AP028055.1"/>
</dbReference>
<feature type="transmembrane region" description="Helical" evidence="1">
    <location>
        <begin position="127"/>
        <end position="152"/>
    </location>
</feature>
<feature type="transmembrane region" description="Helical" evidence="1">
    <location>
        <begin position="47"/>
        <end position="69"/>
    </location>
</feature>
<sequence length="201" mass="23485">MMELDELKKSWELLDNRLKNKELIDEKGLSNLIAERKKQTRTSMSKMLFYAKTTLIVGFLAVIGLGFYLFTMSNQGNEYYLWLYIWAVLCLGLVWDTIGYMYLKSIDIENMPLVTVVKKVTAYHRNFIIECYVAALFVLSAILIQAICIQLFTLNLVSIILFSVVWIIGCIAAIWILKKFFYNKLRNIKRNLAELRELKQD</sequence>
<feature type="transmembrane region" description="Helical" evidence="1">
    <location>
        <begin position="158"/>
        <end position="177"/>
    </location>
</feature>
<keyword evidence="3" id="KW-1185">Reference proteome</keyword>
<name>A0ABN6Z0L7_9BACE</name>
<keyword evidence="1" id="KW-0472">Membrane</keyword>
<accession>A0ABN6Z0L7</accession>
<dbReference type="EMBL" id="AP028055">
    <property type="protein sequence ID" value="BEG98151.1"/>
    <property type="molecule type" value="Genomic_DNA"/>
</dbReference>
<evidence type="ECO:0000256" key="1">
    <source>
        <dbReference type="SAM" id="Phobius"/>
    </source>
</evidence>
<reference evidence="2 3" key="1">
    <citation type="submission" date="2023-04" db="EMBL/GenBank/DDBJ databases">
        <title>Draft genome sequence of acteroides sedimenti strain YN3PY1.</title>
        <authorList>
            <person name="Yoshida N."/>
        </authorList>
    </citation>
    <scope>NUCLEOTIDE SEQUENCE [LARGE SCALE GENOMIC DNA]</scope>
    <source>
        <strain evidence="2 3">YN3PY1</strain>
    </source>
</reference>
<feature type="transmembrane region" description="Helical" evidence="1">
    <location>
        <begin position="81"/>
        <end position="103"/>
    </location>
</feature>
<gene>
    <name evidence="2" type="ORF">BSYN_04160</name>
</gene>
<proteinExistence type="predicted"/>
<protein>
    <submittedName>
        <fullName evidence="2">Uncharacterized protein</fullName>
    </submittedName>
</protein>